<dbReference type="PANTHER" id="PTHR36365:SF1">
    <property type="entry name" value="OS05G0500400 PROTEIN"/>
    <property type="match status" value="1"/>
</dbReference>
<dbReference type="Pfam" id="PF09353">
    <property type="entry name" value="DUF1995"/>
    <property type="match status" value="1"/>
</dbReference>
<sequence>MLASNLLKLHPSQTTLKSPPPILSFKSLLSPPRSIPFTHPHLPLSQKPLCRLTTCSFHPTQEASSTSYSPPFTKEEAISQAKTCLSTTLQKPLNNPIPLPTRKLKKQRQPRYRVEIPVLDESPDSLAQLAFNFFSDLPVTKKGSKPNILILWSTPKLAEFAQQAFSLVDSVINSDLGSITSEVLSSGDLAVFLAPEASQVEEIRTVTNGLNPKPVVLFNPKWGFEEEKDLDGGMGSFVGSFDVVYSFMGLEVRGVLSRRKGVVFKCVRDGVLSGEGWVVMVEEEGKSGELKVVSRFRRRPSIGEVESVLYNLMAANSPVTKSVKFLRDLASNVTGKKARK</sequence>
<evidence type="ECO:0000313" key="3">
    <source>
        <dbReference type="RefSeq" id="XP_010931385.1"/>
    </source>
</evidence>
<dbReference type="AlphaFoldDB" id="A0A6I9RSI2"/>
<gene>
    <name evidence="3" type="primary">LOC105052310</name>
</gene>
<dbReference type="GeneID" id="105052310"/>
<protein>
    <submittedName>
        <fullName evidence="3">Uncharacterized protein LOC105052310</fullName>
    </submittedName>
</protein>
<dbReference type="InParanoid" id="A0A6I9RSI2"/>
<keyword evidence="2" id="KW-1185">Reference proteome</keyword>
<dbReference type="Proteomes" id="UP000504607">
    <property type="component" value="Chromosome 1"/>
</dbReference>
<name>A0A6I9RSI2_ELAGV</name>
<dbReference type="InterPro" id="IPR018962">
    <property type="entry name" value="DUF1995"/>
</dbReference>
<dbReference type="KEGG" id="egu:105052310"/>
<dbReference type="GO" id="GO:0009507">
    <property type="term" value="C:chloroplast"/>
    <property type="evidence" value="ECO:0007669"/>
    <property type="project" value="TreeGrafter"/>
</dbReference>
<dbReference type="RefSeq" id="XP_010931385.1">
    <property type="nucleotide sequence ID" value="XM_010933083.2"/>
</dbReference>
<dbReference type="OrthoDB" id="515480at2759"/>
<feature type="domain" description="DUF1995" evidence="1">
    <location>
        <begin position="71"/>
        <end position="306"/>
    </location>
</feature>
<evidence type="ECO:0000313" key="2">
    <source>
        <dbReference type="Proteomes" id="UP000504607"/>
    </source>
</evidence>
<evidence type="ECO:0000259" key="1">
    <source>
        <dbReference type="Pfam" id="PF09353"/>
    </source>
</evidence>
<proteinExistence type="predicted"/>
<reference evidence="3" key="1">
    <citation type="submission" date="2025-08" db="UniProtKB">
        <authorList>
            <consortium name="RefSeq"/>
        </authorList>
    </citation>
    <scope>IDENTIFICATION</scope>
</reference>
<organism evidence="2 3">
    <name type="scientific">Elaeis guineensis var. tenera</name>
    <name type="common">Oil palm</name>
    <dbReference type="NCBI Taxonomy" id="51953"/>
    <lineage>
        <taxon>Eukaryota</taxon>
        <taxon>Viridiplantae</taxon>
        <taxon>Streptophyta</taxon>
        <taxon>Embryophyta</taxon>
        <taxon>Tracheophyta</taxon>
        <taxon>Spermatophyta</taxon>
        <taxon>Magnoliopsida</taxon>
        <taxon>Liliopsida</taxon>
        <taxon>Arecaceae</taxon>
        <taxon>Arecoideae</taxon>
        <taxon>Cocoseae</taxon>
        <taxon>Elaeidinae</taxon>
        <taxon>Elaeis</taxon>
    </lineage>
</organism>
<dbReference type="FunCoup" id="A0A6I9RSI2">
    <property type="interactions" value="1994"/>
</dbReference>
<accession>A0A6I9RSI2</accession>
<dbReference type="PANTHER" id="PTHR36365">
    <property type="entry name" value="OS05G0500400 PROTEIN"/>
    <property type="match status" value="1"/>
</dbReference>